<dbReference type="InterPro" id="IPR009012">
    <property type="entry name" value="GrpE_head"/>
</dbReference>
<dbReference type="SUPFAM" id="SSF51064">
    <property type="entry name" value="Head domain of nucleotide exchange factor GrpE"/>
    <property type="match status" value="1"/>
</dbReference>
<dbReference type="PRINTS" id="PR00773">
    <property type="entry name" value="GRPEPROTEIN"/>
</dbReference>
<sequence>MSHPFLPPPDRARPTILTAYDAHEHSRTALLELVGVLDSFDRVLAAGPDPDPAGAHERLRLLGAQLRGYTDTLGLEVVTATAGEDYEPALHEVVEERAAPGARADEVLETLRPGYRFGRRLVRPAQVAVAADAAAARTPAAPDSPETPDIPATPDTPGHAPQEQQR</sequence>
<reference evidence="4" key="1">
    <citation type="journal article" date="2019" name="Int. J. Syst. Evol. Microbiol.">
        <title>The Global Catalogue of Microorganisms (GCM) 10K type strain sequencing project: providing services to taxonomists for standard genome sequencing and annotation.</title>
        <authorList>
            <consortium name="The Broad Institute Genomics Platform"/>
            <consortium name="The Broad Institute Genome Sequencing Center for Infectious Disease"/>
            <person name="Wu L."/>
            <person name="Ma J."/>
        </authorList>
    </citation>
    <scope>NUCLEOTIDE SEQUENCE [LARGE SCALE GENOMIC DNA]</scope>
    <source>
        <strain evidence="4">CGMCC 1.13681</strain>
    </source>
</reference>
<proteinExistence type="predicted"/>
<comment type="caution">
    <text evidence="3">The sequence shown here is derived from an EMBL/GenBank/DDBJ whole genome shotgun (WGS) entry which is preliminary data.</text>
</comment>
<keyword evidence="1" id="KW-0143">Chaperone</keyword>
<evidence type="ECO:0000313" key="4">
    <source>
        <dbReference type="Proteomes" id="UP001596413"/>
    </source>
</evidence>
<dbReference type="Proteomes" id="UP001596413">
    <property type="component" value="Unassembled WGS sequence"/>
</dbReference>
<name>A0ABW2GI61_9ACTN</name>
<protein>
    <submittedName>
        <fullName evidence="3">Nucleotide exchange factor GrpE</fullName>
    </submittedName>
</protein>
<feature type="region of interest" description="Disordered" evidence="2">
    <location>
        <begin position="130"/>
        <end position="166"/>
    </location>
</feature>
<dbReference type="EMBL" id="JBHSZO010000033">
    <property type="protein sequence ID" value="MFC7220408.1"/>
    <property type="molecule type" value="Genomic_DNA"/>
</dbReference>
<evidence type="ECO:0000313" key="3">
    <source>
        <dbReference type="EMBL" id="MFC7220408.1"/>
    </source>
</evidence>
<dbReference type="Gene3D" id="2.30.22.10">
    <property type="entry name" value="Head domain of nucleotide exchange factor GrpE"/>
    <property type="match status" value="1"/>
</dbReference>
<evidence type="ECO:0000256" key="2">
    <source>
        <dbReference type="SAM" id="MobiDB-lite"/>
    </source>
</evidence>
<feature type="compositionally biased region" description="Low complexity" evidence="2">
    <location>
        <begin position="130"/>
        <end position="143"/>
    </location>
</feature>
<organism evidence="3 4">
    <name type="scientific">Streptomyces polyrhachis</name>
    <dbReference type="NCBI Taxonomy" id="1282885"/>
    <lineage>
        <taxon>Bacteria</taxon>
        <taxon>Bacillati</taxon>
        <taxon>Actinomycetota</taxon>
        <taxon>Actinomycetes</taxon>
        <taxon>Kitasatosporales</taxon>
        <taxon>Streptomycetaceae</taxon>
        <taxon>Streptomyces</taxon>
    </lineage>
</organism>
<dbReference type="Pfam" id="PF01025">
    <property type="entry name" value="GrpE"/>
    <property type="match status" value="1"/>
</dbReference>
<dbReference type="InterPro" id="IPR000740">
    <property type="entry name" value="GrpE"/>
</dbReference>
<accession>A0ABW2GI61</accession>
<gene>
    <name evidence="3" type="primary">grpE</name>
    <name evidence="3" type="ORF">ACFQLX_19890</name>
</gene>
<evidence type="ECO:0000256" key="1">
    <source>
        <dbReference type="ARBA" id="ARBA00023186"/>
    </source>
</evidence>
<keyword evidence="4" id="KW-1185">Reference proteome</keyword>
<dbReference type="RefSeq" id="WP_386417057.1">
    <property type="nucleotide sequence ID" value="NZ_JBHSZO010000033.1"/>
</dbReference>